<gene>
    <name evidence="3" type="ORF">ELD05_04950</name>
</gene>
<dbReference type="CDD" id="cd01743">
    <property type="entry name" value="GATase1_Anthranilate_Synthase"/>
    <property type="match status" value="1"/>
</dbReference>
<dbReference type="NCBIfam" id="TIGR00566">
    <property type="entry name" value="trpG_papA"/>
    <property type="match status" value="1"/>
</dbReference>
<sequence>MILLIDNYDSFTFNIYQMIASKTQVVVFRNDKVTIDTIQKLNPAGIIISPGPGSPKDAGISSEVVKKFAGVVPILGVCLGHQVIGECFGAKVVHAKSIYHGMRSRVDLLEAGKRSPLYKGVPDRFFAGRYHSLVVEKTASLQGLEIAAVSEDGEVMSILNDELKIYGIQFHPESILTPDGEKILQNFLDLCYGQVKEDAQRSA</sequence>
<dbReference type="PANTHER" id="PTHR43418:SF4">
    <property type="entry name" value="MULTIFUNCTIONAL TRYPTOPHAN BIOSYNTHESIS PROTEIN"/>
    <property type="match status" value="1"/>
</dbReference>
<dbReference type="InterPro" id="IPR050472">
    <property type="entry name" value="Anth_synth/Amidotransfase"/>
</dbReference>
<evidence type="ECO:0000259" key="2">
    <source>
        <dbReference type="Pfam" id="PF00117"/>
    </source>
</evidence>
<dbReference type="AlphaFoldDB" id="A0A3T0D4R9"/>
<dbReference type="Pfam" id="PF00117">
    <property type="entry name" value="GATase"/>
    <property type="match status" value="1"/>
</dbReference>
<dbReference type="PRINTS" id="PR00097">
    <property type="entry name" value="ANTSNTHASEII"/>
</dbReference>
<dbReference type="InterPro" id="IPR006221">
    <property type="entry name" value="TrpG/PapA_dom"/>
</dbReference>
<dbReference type="EMBL" id="CP034791">
    <property type="protein sequence ID" value="AZT90051.1"/>
    <property type="molecule type" value="Genomic_DNA"/>
</dbReference>
<organism evidence="3 4">
    <name type="scientific">Caldicellulosiruptor changbaiensis</name>
    <dbReference type="NCBI Taxonomy" id="1222016"/>
    <lineage>
        <taxon>Bacteria</taxon>
        <taxon>Bacillati</taxon>
        <taxon>Bacillota</taxon>
        <taxon>Bacillota incertae sedis</taxon>
        <taxon>Caldicellulosiruptorales</taxon>
        <taxon>Caldicellulosiruptoraceae</taxon>
        <taxon>Caldicellulosiruptor</taxon>
    </lineage>
</organism>
<dbReference type="Proteomes" id="UP000282930">
    <property type="component" value="Chromosome"/>
</dbReference>
<dbReference type="KEGG" id="ccha:ELD05_04950"/>
<dbReference type="FunFam" id="3.40.50.880:FF:000003">
    <property type="entry name" value="Anthranilate synthase component II"/>
    <property type="match status" value="1"/>
</dbReference>
<feature type="domain" description="Glutamine amidotransferase" evidence="2">
    <location>
        <begin position="3"/>
        <end position="188"/>
    </location>
</feature>
<keyword evidence="4" id="KW-1185">Reference proteome</keyword>
<name>A0A3T0D4R9_9FIRM</name>
<dbReference type="RefSeq" id="WP_127351577.1">
    <property type="nucleotide sequence ID" value="NZ_CP034791.1"/>
</dbReference>
<evidence type="ECO:0000313" key="3">
    <source>
        <dbReference type="EMBL" id="AZT90051.1"/>
    </source>
</evidence>
<keyword evidence="1" id="KW-0315">Glutamine amidotransferase</keyword>
<dbReference type="PROSITE" id="PS51273">
    <property type="entry name" value="GATASE_TYPE_1"/>
    <property type="match status" value="1"/>
</dbReference>
<accession>A0A3T0D4R9</accession>
<dbReference type="GO" id="GO:0000162">
    <property type="term" value="P:L-tryptophan biosynthetic process"/>
    <property type="evidence" value="ECO:0007669"/>
    <property type="project" value="TreeGrafter"/>
</dbReference>
<evidence type="ECO:0000256" key="1">
    <source>
        <dbReference type="ARBA" id="ARBA00022962"/>
    </source>
</evidence>
<dbReference type="InterPro" id="IPR017926">
    <property type="entry name" value="GATASE"/>
</dbReference>
<evidence type="ECO:0000313" key="4">
    <source>
        <dbReference type="Proteomes" id="UP000282930"/>
    </source>
</evidence>
<dbReference type="PRINTS" id="PR00096">
    <property type="entry name" value="GATASE"/>
</dbReference>
<dbReference type="InterPro" id="IPR029062">
    <property type="entry name" value="Class_I_gatase-like"/>
</dbReference>
<dbReference type="GO" id="GO:0004049">
    <property type="term" value="F:anthranilate synthase activity"/>
    <property type="evidence" value="ECO:0007669"/>
    <property type="project" value="TreeGrafter"/>
</dbReference>
<dbReference type="PANTHER" id="PTHR43418">
    <property type="entry name" value="MULTIFUNCTIONAL TRYPTOPHAN BIOSYNTHESIS PROTEIN-RELATED"/>
    <property type="match status" value="1"/>
</dbReference>
<dbReference type="Gene3D" id="3.40.50.880">
    <property type="match status" value="1"/>
</dbReference>
<dbReference type="PRINTS" id="PR00099">
    <property type="entry name" value="CPSGATASE"/>
</dbReference>
<reference evidence="3 4" key="1">
    <citation type="submission" date="2018-12" db="EMBL/GenBank/DDBJ databases">
        <title>Genome sequence from the cellulolytic species, Caldicellulosiruptor changbaiensis.</title>
        <authorList>
            <person name="Blumer-Schuette S.E."/>
            <person name="Mendoza C."/>
        </authorList>
    </citation>
    <scope>NUCLEOTIDE SEQUENCE [LARGE SCALE GENOMIC DNA]</scope>
    <source>
        <strain evidence="3 4">CBS-Z</strain>
    </source>
</reference>
<dbReference type="SUPFAM" id="SSF52317">
    <property type="entry name" value="Class I glutamine amidotransferase-like"/>
    <property type="match status" value="1"/>
</dbReference>
<protein>
    <submittedName>
        <fullName evidence="3">Aminodeoxychorismate/anthranilate synthase component II</fullName>
    </submittedName>
</protein>
<proteinExistence type="predicted"/>
<dbReference type="GO" id="GO:0005829">
    <property type="term" value="C:cytosol"/>
    <property type="evidence" value="ECO:0007669"/>
    <property type="project" value="TreeGrafter"/>
</dbReference>